<feature type="active site" description="Proton acceptor" evidence="4">
    <location>
        <position position="377"/>
    </location>
</feature>
<dbReference type="InterPro" id="IPR010497">
    <property type="entry name" value="Epoxide_hydro_N"/>
</dbReference>
<dbReference type="GO" id="GO:0004301">
    <property type="term" value="F:epoxide hydrolase activity"/>
    <property type="evidence" value="ECO:0007669"/>
    <property type="project" value="TreeGrafter"/>
</dbReference>
<protein>
    <submittedName>
        <fullName evidence="6">Hydrolase</fullName>
    </submittedName>
</protein>
<dbReference type="PIRSF" id="PIRSF001112">
    <property type="entry name" value="Epoxide_hydrolase"/>
    <property type="match status" value="1"/>
</dbReference>
<sequence length="400" mass="44487">MSVTAERTSVLPFTVEFAEADMADLRRRIASSRFSEKETVSDLSQGSPFDTLREIARYWGNDYDFGRVQATLSAFPNFITEIDGLDIHFIHVRSPHEDALPLIVTHGWPGSVIEQAKIIEPLTNPTKFGGDASDAFHLVVPSMPGYGFSGKPTETGWGPERMARAWPELMKRLGYTRWAAQGGDWGAIVTDIMAAQEPEGLVGIHTNMAKTVPAELDAALITFQPVPEDTPPLNEEEQAAVEQLKFAYSHVYYAYLMGSRPQSLASLADSPIGLAAFMIDHDHKSLQLITRAFAGEPTGLTRDDVLDNITLFWLTNTSVSAARLYWENTKPFFGRSGVKLPVAVSVFPDEMYLPPRTWAEQAYPNLIHYNRVAAGGHFAAWEQPEIFVDEVRNGLRSLRK</sequence>
<dbReference type="EMBL" id="BMWD01000024">
    <property type="protein sequence ID" value="GGX82801.1"/>
    <property type="molecule type" value="Genomic_DNA"/>
</dbReference>
<reference evidence="6" key="2">
    <citation type="submission" date="2020-09" db="EMBL/GenBank/DDBJ databases">
        <authorList>
            <person name="Sun Q."/>
            <person name="Ohkuma M."/>
        </authorList>
    </citation>
    <scope>NUCLEOTIDE SEQUENCE</scope>
    <source>
        <strain evidence="6">JCM 4956</strain>
    </source>
</reference>
<dbReference type="RefSeq" id="WP_190038544.1">
    <property type="nucleotide sequence ID" value="NZ_BMWD01000024.1"/>
</dbReference>
<dbReference type="InterPro" id="IPR016292">
    <property type="entry name" value="Epoxide_hydrolase"/>
</dbReference>
<dbReference type="Gene3D" id="3.40.50.1820">
    <property type="entry name" value="alpha/beta hydrolase"/>
    <property type="match status" value="1"/>
</dbReference>
<evidence type="ECO:0000256" key="3">
    <source>
        <dbReference type="ARBA" id="ARBA00022801"/>
    </source>
</evidence>
<feature type="domain" description="Epoxide hydrolase N-terminal" evidence="5">
    <location>
        <begin position="12"/>
        <end position="114"/>
    </location>
</feature>
<reference evidence="6" key="1">
    <citation type="journal article" date="2014" name="Int. J. Syst. Evol. Microbiol.">
        <title>Complete genome sequence of Corynebacterium casei LMG S-19264T (=DSM 44701T), isolated from a smear-ripened cheese.</title>
        <authorList>
            <consortium name="US DOE Joint Genome Institute (JGI-PGF)"/>
            <person name="Walter F."/>
            <person name="Albersmeier A."/>
            <person name="Kalinowski J."/>
            <person name="Ruckert C."/>
        </authorList>
    </citation>
    <scope>NUCLEOTIDE SEQUENCE</scope>
    <source>
        <strain evidence="6">JCM 4956</strain>
    </source>
</reference>
<dbReference type="GO" id="GO:0097176">
    <property type="term" value="P:epoxide metabolic process"/>
    <property type="evidence" value="ECO:0007669"/>
    <property type="project" value="TreeGrafter"/>
</dbReference>
<comment type="similarity">
    <text evidence="1">Belongs to the peptidase S33 family.</text>
</comment>
<dbReference type="AlphaFoldDB" id="A0A918NN78"/>
<keyword evidence="7" id="KW-1185">Reference proteome</keyword>
<keyword evidence="3 6" id="KW-0378">Hydrolase</keyword>
<evidence type="ECO:0000313" key="6">
    <source>
        <dbReference type="EMBL" id="GGX82801.1"/>
    </source>
</evidence>
<dbReference type="InterPro" id="IPR000639">
    <property type="entry name" value="Epox_hydrolase-like"/>
</dbReference>
<keyword evidence="2" id="KW-0058">Aromatic hydrocarbons catabolism</keyword>
<feature type="active site" description="Proton donor" evidence="4">
    <location>
        <position position="325"/>
    </location>
</feature>
<comment type="caution">
    <text evidence="6">The sequence shown here is derived from an EMBL/GenBank/DDBJ whole genome shotgun (WGS) entry which is preliminary data.</text>
</comment>
<dbReference type="SUPFAM" id="SSF53474">
    <property type="entry name" value="alpha/beta-Hydrolases"/>
    <property type="match status" value="1"/>
</dbReference>
<dbReference type="InterPro" id="IPR029058">
    <property type="entry name" value="AB_hydrolase_fold"/>
</dbReference>
<evidence type="ECO:0000259" key="5">
    <source>
        <dbReference type="Pfam" id="PF06441"/>
    </source>
</evidence>
<dbReference type="PANTHER" id="PTHR21661">
    <property type="entry name" value="EPOXIDE HYDROLASE 1-RELATED"/>
    <property type="match status" value="1"/>
</dbReference>
<accession>A0A918NN78</accession>
<proteinExistence type="inferred from homology"/>
<evidence type="ECO:0000256" key="1">
    <source>
        <dbReference type="ARBA" id="ARBA00010088"/>
    </source>
</evidence>
<organism evidence="6 7">
    <name type="scientific">Streptomyces fructofermentans</name>
    <dbReference type="NCBI Taxonomy" id="152141"/>
    <lineage>
        <taxon>Bacteria</taxon>
        <taxon>Bacillati</taxon>
        <taxon>Actinomycetota</taxon>
        <taxon>Actinomycetes</taxon>
        <taxon>Kitasatosporales</taxon>
        <taxon>Streptomycetaceae</taxon>
        <taxon>Streptomyces</taxon>
    </lineage>
</organism>
<gene>
    <name evidence="6" type="ORF">GCM10010515_58000</name>
</gene>
<dbReference type="PANTHER" id="PTHR21661:SF35">
    <property type="entry name" value="EPOXIDE HYDROLASE"/>
    <property type="match status" value="1"/>
</dbReference>
<feature type="active site" description="Nucleophile" evidence="4">
    <location>
        <position position="184"/>
    </location>
</feature>
<dbReference type="Proteomes" id="UP000645555">
    <property type="component" value="Unassembled WGS sequence"/>
</dbReference>
<dbReference type="PRINTS" id="PR00412">
    <property type="entry name" value="EPOXHYDRLASE"/>
</dbReference>
<name>A0A918NN78_9ACTN</name>
<evidence type="ECO:0000256" key="2">
    <source>
        <dbReference type="ARBA" id="ARBA00022797"/>
    </source>
</evidence>
<dbReference type="Pfam" id="PF06441">
    <property type="entry name" value="EHN"/>
    <property type="match status" value="1"/>
</dbReference>
<evidence type="ECO:0000313" key="7">
    <source>
        <dbReference type="Proteomes" id="UP000645555"/>
    </source>
</evidence>
<evidence type="ECO:0000256" key="4">
    <source>
        <dbReference type="PIRSR" id="PIRSR001112-1"/>
    </source>
</evidence>